<dbReference type="Proteomes" id="UP000193570">
    <property type="component" value="Unassembled WGS sequence"/>
</dbReference>
<dbReference type="Pfam" id="PF14026">
    <property type="entry name" value="SCO4226-like"/>
    <property type="match status" value="1"/>
</dbReference>
<proteinExistence type="predicted"/>
<dbReference type="OrthoDB" id="9800027at2"/>
<name>A0A1X6ZAB0_9RHOB</name>
<protein>
    <recommendedName>
        <fullName evidence="3">DUF4242 domain-containing protein</fullName>
    </recommendedName>
</protein>
<sequence>MDLYIIRRHGIWSNEDELAATNEKSLQVGEEMKDRLRWIRSYAVTEEDGRIGSVCIYEASDREAIREHGRRIGAPSEDIRLARGTAIKRDDPEPVTAM</sequence>
<dbReference type="AlphaFoldDB" id="A0A1X6ZAB0"/>
<accession>A0A1X6ZAB0</accession>
<keyword evidence="2" id="KW-1185">Reference proteome</keyword>
<reference evidence="1 2" key="1">
    <citation type="submission" date="2017-03" db="EMBL/GenBank/DDBJ databases">
        <authorList>
            <person name="Afonso C.L."/>
            <person name="Miller P.J."/>
            <person name="Scott M.A."/>
            <person name="Spackman E."/>
            <person name="Goraichik I."/>
            <person name="Dimitrov K.M."/>
            <person name="Suarez D.L."/>
            <person name="Swayne D.E."/>
        </authorList>
    </citation>
    <scope>NUCLEOTIDE SEQUENCE [LARGE SCALE GENOMIC DNA]</scope>
    <source>
        <strain evidence="1 2">CECT 8625</strain>
    </source>
</reference>
<evidence type="ECO:0000313" key="2">
    <source>
        <dbReference type="Proteomes" id="UP000193570"/>
    </source>
</evidence>
<dbReference type="EMBL" id="FWFK01000004">
    <property type="protein sequence ID" value="SLN45910.1"/>
    <property type="molecule type" value="Genomic_DNA"/>
</dbReference>
<gene>
    <name evidence="1" type="ORF">ROJ8625_02212</name>
</gene>
<organism evidence="1 2">
    <name type="scientific">Roseivivax jejudonensis</name>
    <dbReference type="NCBI Taxonomy" id="1529041"/>
    <lineage>
        <taxon>Bacteria</taxon>
        <taxon>Pseudomonadati</taxon>
        <taxon>Pseudomonadota</taxon>
        <taxon>Alphaproteobacteria</taxon>
        <taxon>Rhodobacterales</taxon>
        <taxon>Roseobacteraceae</taxon>
        <taxon>Roseivivax</taxon>
    </lineage>
</organism>
<evidence type="ECO:0000313" key="1">
    <source>
        <dbReference type="EMBL" id="SLN45910.1"/>
    </source>
</evidence>
<dbReference type="InterPro" id="IPR025336">
    <property type="entry name" value="SCO4226-like"/>
</dbReference>
<dbReference type="RefSeq" id="WP_085791935.1">
    <property type="nucleotide sequence ID" value="NZ_FWFK01000004.1"/>
</dbReference>
<evidence type="ECO:0008006" key="3">
    <source>
        <dbReference type="Google" id="ProtNLM"/>
    </source>
</evidence>